<organism evidence="1 2">
    <name type="scientific">Paenibacillus spongiae</name>
    <dbReference type="NCBI Taxonomy" id="2909671"/>
    <lineage>
        <taxon>Bacteria</taxon>
        <taxon>Bacillati</taxon>
        <taxon>Bacillota</taxon>
        <taxon>Bacilli</taxon>
        <taxon>Bacillales</taxon>
        <taxon>Paenibacillaceae</taxon>
        <taxon>Paenibacillus</taxon>
    </lineage>
</organism>
<accession>A0ABY5SB53</accession>
<dbReference type="EMBL" id="CP091430">
    <property type="protein sequence ID" value="UVI31176.1"/>
    <property type="molecule type" value="Genomic_DNA"/>
</dbReference>
<dbReference type="RefSeq" id="WP_258387239.1">
    <property type="nucleotide sequence ID" value="NZ_CP091430.1"/>
</dbReference>
<reference evidence="1" key="1">
    <citation type="submission" date="2022-01" db="EMBL/GenBank/DDBJ databases">
        <title>Paenibacillus spongiae sp. nov., isolated from marine sponge.</title>
        <authorList>
            <person name="Li Z."/>
            <person name="Zhang M."/>
        </authorList>
    </citation>
    <scope>NUCLEOTIDE SEQUENCE</scope>
    <source>
        <strain evidence="1">PHS-Z3</strain>
    </source>
</reference>
<proteinExistence type="predicted"/>
<keyword evidence="2" id="KW-1185">Reference proteome</keyword>
<evidence type="ECO:0000313" key="1">
    <source>
        <dbReference type="EMBL" id="UVI31176.1"/>
    </source>
</evidence>
<dbReference type="Proteomes" id="UP001057877">
    <property type="component" value="Chromosome"/>
</dbReference>
<name>A0ABY5SB53_9BACL</name>
<sequence length="60" mass="7171">MEKDQLPERLRNIPGLRRVTGERVVVHLKEQKMKTFESIFIPIIEQEEFRKDTSSKEDSK</sequence>
<evidence type="ECO:0000313" key="2">
    <source>
        <dbReference type="Proteomes" id="UP001057877"/>
    </source>
</evidence>
<protein>
    <submittedName>
        <fullName evidence="1">Uncharacterized protein</fullName>
    </submittedName>
</protein>
<gene>
    <name evidence="1" type="ORF">L1F29_04860</name>
</gene>